<dbReference type="SMART" id="SM00342">
    <property type="entry name" value="HTH_ARAC"/>
    <property type="match status" value="1"/>
</dbReference>
<dbReference type="Pfam" id="PF12833">
    <property type="entry name" value="HTH_18"/>
    <property type="match status" value="1"/>
</dbReference>
<dbReference type="Proteomes" id="UP001403385">
    <property type="component" value="Unassembled WGS sequence"/>
</dbReference>
<reference evidence="5 6" key="1">
    <citation type="submission" date="2024-04" db="EMBL/GenBank/DDBJ databases">
        <title>Novel genus in family Flammeovirgaceae.</title>
        <authorList>
            <person name="Nguyen T.H."/>
            <person name="Vuong T.Q."/>
            <person name="Le H."/>
            <person name="Kim S.-G."/>
        </authorList>
    </citation>
    <scope>NUCLEOTIDE SEQUENCE [LARGE SCALE GENOMIC DNA]</scope>
    <source>
        <strain evidence="5 6">JCM 23209</strain>
    </source>
</reference>
<evidence type="ECO:0000259" key="4">
    <source>
        <dbReference type="PROSITE" id="PS01124"/>
    </source>
</evidence>
<dbReference type="EMBL" id="JBDKWZ010000011">
    <property type="protein sequence ID" value="MEN7549987.1"/>
    <property type="molecule type" value="Genomic_DNA"/>
</dbReference>
<name>A0AAW9RYJ1_9BACT</name>
<gene>
    <name evidence="5" type="ORF">AAG747_18825</name>
</gene>
<dbReference type="GO" id="GO:0043565">
    <property type="term" value="F:sequence-specific DNA binding"/>
    <property type="evidence" value="ECO:0007669"/>
    <property type="project" value="InterPro"/>
</dbReference>
<evidence type="ECO:0000256" key="2">
    <source>
        <dbReference type="ARBA" id="ARBA00023125"/>
    </source>
</evidence>
<dbReference type="InterPro" id="IPR018060">
    <property type="entry name" value="HTH_AraC"/>
</dbReference>
<dbReference type="PANTHER" id="PTHR43280:SF32">
    <property type="entry name" value="TRANSCRIPTIONAL REGULATORY PROTEIN"/>
    <property type="match status" value="1"/>
</dbReference>
<evidence type="ECO:0000313" key="5">
    <source>
        <dbReference type="EMBL" id="MEN7549987.1"/>
    </source>
</evidence>
<dbReference type="InterPro" id="IPR009057">
    <property type="entry name" value="Homeodomain-like_sf"/>
</dbReference>
<dbReference type="SUPFAM" id="SSF46689">
    <property type="entry name" value="Homeodomain-like"/>
    <property type="match status" value="1"/>
</dbReference>
<dbReference type="AlphaFoldDB" id="A0AAW9RYJ1"/>
<evidence type="ECO:0000313" key="6">
    <source>
        <dbReference type="Proteomes" id="UP001403385"/>
    </source>
</evidence>
<dbReference type="GO" id="GO:0003700">
    <property type="term" value="F:DNA-binding transcription factor activity"/>
    <property type="evidence" value="ECO:0007669"/>
    <property type="project" value="InterPro"/>
</dbReference>
<protein>
    <submittedName>
        <fullName evidence="5">AraC family transcriptional regulator</fullName>
    </submittedName>
</protein>
<dbReference type="PROSITE" id="PS01124">
    <property type="entry name" value="HTH_ARAC_FAMILY_2"/>
    <property type="match status" value="1"/>
</dbReference>
<dbReference type="Gene3D" id="1.10.10.60">
    <property type="entry name" value="Homeodomain-like"/>
    <property type="match status" value="1"/>
</dbReference>
<sequence>MKTIKFNKTECGVDFLINVIDGSQLAYKYLLPKVHNADYFEILIFRKGNGHILIGHKTIKVQDNTILFISPFQHKRWNVDYAQLDFTILIFQEDFLNEFFTDKLFTSRLLYFYQYDNSTFLQSNTGQIQSICNILQEIKSELVTPHLDSAHIIRSLIYYLLQRLNREYAKAHRLPFQIDTTNHAYAFKKLMELHIKEKQRIHEYCELLGISRITLNKAVKKQFNLTATELLKQRLLTEIKNELIYSEKTISEIAYEFGYSEPNHLMRFFKNQTGMTSSEFLADYQNGSN</sequence>
<keyword evidence="1" id="KW-0805">Transcription regulation</keyword>
<dbReference type="InterPro" id="IPR037923">
    <property type="entry name" value="HTH-like"/>
</dbReference>
<comment type="caution">
    <text evidence="5">The sequence shown here is derived from an EMBL/GenBank/DDBJ whole genome shotgun (WGS) entry which is preliminary data.</text>
</comment>
<dbReference type="SUPFAM" id="SSF51215">
    <property type="entry name" value="Regulatory protein AraC"/>
    <property type="match status" value="1"/>
</dbReference>
<dbReference type="PANTHER" id="PTHR43280">
    <property type="entry name" value="ARAC-FAMILY TRANSCRIPTIONAL REGULATOR"/>
    <property type="match status" value="1"/>
</dbReference>
<evidence type="ECO:0000256" key="1">
    <source>
        <dbReference type="ARBA" id="ARBA00023015"/>
    </source>
</evidence>
<dbReference type="RefSeq" id="WP_346822765.1">
    <property type="nucleotide sequence ID" value="NZ_JBDKWZ010000011.1"/>
</dbReference>
<feature type="domain" description="HTH araC/xylS-type" evidence="4">
    <location>
        <begin position="185"/>
        <end position="283"/>
    </location>
</feature>
<organism evidence="5 6">
    <name type="scientific">Rapidithrix thailandica</name>
    <dbReference type="NCBI Taxonomy" id="413964"/>
    <lineage>
        <taxon>Bacteria</taxon>
        <taxon>Pseudomonadati</taxon>
        <taxon>Bacteroidota</taxon>
        <taxon>Cytophagia</taxon>
        <taxon>Cytophagales</taxon>
        <taxon>Flammeovirgaceae</taxon>
        <taxon>Rapidithrix</taxon>
    </lineage>
</organism>
<evidence type="ECO:0000256" key="3">
    <source>
        <dbReference type="ARBA" id="ARBA00023163"/>
    </source>
</evidence>
<keyword evidence="2" id="KW-0238">DNA-binding</keyword>
<proteinExistence type="predicted"/>
<keyword evidence="3" id="KW-0804">Transcription</keyword>
<keyword evidence="6" id="KW-1185">Reference proteome</keyword>
<accession>A0AAW9RYJ1</accession>